<sequence>MTIPKAIVHEFPLTSDTTGIIYRLYSTMLRHPDAERLFEQLRTRTDSHIMAFALAMPAAEGHGRVLAKPASKAGFY</sequence>
<gene>
    <name evidence="1" type="ORF">DQX05_09085</name>
</gene>
<dbReference type="EMBL" id="QYZD01000006">
    <property type="protein sequence ID" value="RJG24468.1"/>
    <property type="molecule type" value="Genomic_DNA"/>
</dbReference>
<dbReference type="AlphaFoldDB" id="A0A3A3GJA1"/>
<evidence type="ECO:0000313" key="2">
    <source>
        <dbReference type="Proteomes" id="UP000266177"/>
    </source>
</evidence>
<accession>A0A3A3GJA1</accession>
<comment type="caution">
    <text evidence="1">The sequence shown here is derived from an EMBL/GenBank/DDBJ whole genome shotgun (WGS) entry which is preliminary data.</text>
</comment>
<name>A0A3A3GJA1_PANTH</name>
<evidence type="ECO:0000313" key="1">
    <source>
        <dbReference type="EMBL" id="RJG24468.1"/>
    </source>
</evidence>
<dbReference type="Proteomes" id="UP000266177">
    <property type="component" value="Unassembled WGS sequence"/>
</dbReference>
<reference evidence="1 2" key="1">
    <citation type="submission" date="2018-09" db="EMBL/GenBank/DDBJ databases">
        <title>Paenibacillus SK2017-BO5.</title>
        <authorList>
            <person name="Piskunova J.V."/>
            <person name="Dubiley S.A."/>
            <person name="Severinov K.V."/>
        </authorList>
    </citation>
    <scope>NUCLEOTIDE SEQUENCE [LARGE SCALE GENOMIC DNA]</scope>
    <source>
        <strain evidence="1 2">BO5</strain>
    </source>
</reference>
<protein>
    <submittedName>
        <fullName evidence="1">Uncharacterized protein</fullName>
    </submittedName>
</protein>
<proteinExistence type="predicted"/>
<organism evidence="1 2">
    <name type="scientific">Paenibacillus thiaminolyticus</name>
    <name type="common">Bacillus thiaminolyticus</name>
    <dbReference type="NCBI Taxonomy" id="49283"/>
    <lineage>
        <taxon>Bacteria</taxon>
        <taxon>Bacillati</taxon>
        <taxon>Bacillota</taxon>
        <taxon>Bacilli</taxon>
        <taxon>Bacillales</taxon>
        <taxon>Paenibacillaceae</taxon>
        <taxon>Paenibacillus</taxon>
    </lineage>
</organism>